<comment type="catalytic activity">
    <reaction evidence="9">
        <text>L-seryl-[protein] + ATP = O-phospho-L-seryl-[protein] + ADP + H(+)</text>
        <dbReference type="Rhea" id="RHEA:17989"/>
        <dbReference type="Rhea" id="RHEA-COMP:9863"/>
        <dbReference type="Rhea" id="RHEA-COMP:11604"/>
        <dbReference type="ChEBI" id="CHEBI:15378"/>
        <dbReference type="ChEBI" id="CHEBI:29999"/>
        <dbReference type="ChEBI" id="CHEBI:30616"/>
        <dbReference type="ChEBI" id="CHEBI:83421"/>
        <dbReference type="ChEBI" id="CHEBI:456216"/>
        <dbReference type="EC" id="2.7.11.1"/>
    </reaction>
</comment>
<evidence type="ECO:0000256" key="3">
    <source>
        <dbReference type="ARBA" id="ARBA00022527"/>
    </source>
</evidence>
<keyword evidence="5" id="KW-0547">Nucleotide-binding</keyword>
<dbReference type="GO" id="GO:0004674">
    <property type="term" value="F:protein serine/threonine kinase activity"/>
    <property type="evidence" value="ECO:0007669"/>
    <property type="project" value="UniProtKB-KW"/>
</dbReference>
<dbReference type="SMART" id="SM00220">
    <property type="entry name" value="S_TKc"/>
    <property type="match status" value="1"/>
</dbReference>
<dbReference type="InterPro" id="IPR051138">
    <property type="entry name" value="PIM_Ser/Thr_kinase"/>
</dbReference>
<name>A0A8M1KM76_CLUHA</name>
<dbReference type="AlphaFoldDB" id="A0A8M1KM76"/>
<evidence type="ECO:0000256" key="5">
    <source>
        <dbReference type="ARBA" id="ARBA00022741"/>
    </source>
</evidence>
<keyword evidence="6" id="KW-0418">Kinase</keyword>
<dbReference type="GeneID" id="122133260"/>
<dbReference type="OrthoDB" id="8596411at2759"/>
<evidence type="ECO:0000313" key="11">
    <source>
        <dbReference type="Proteomes" id="UP000515152"/>
    </source>
</evidence>
<keyword evidence="3" id="KW-0723">Serine/threonine-protein kinase</keyword>
<organism evidence="11 12">
    <name type="scientific">Clupea harengus</name>
    <name type="common">Atlantic herring</name>
    <dbReference type="NCBI Taxonomy" id="7950"/>
    <lineage>
        <taxon>Eukaryota</taxon>
        <taxon>Metazoa</taxon>
        <taxon>Chordata</taxon>
        <taxon>Craniata</taxon>
        <taxon>Vertebrata</taxon>
        <taxon>Euteleostomi</taxon>
        <taxon>Actinopterygii</taxon>
        <taxon>Neopterygii</taxon>
        <taxon>Teleostei</taxon>
        <taxon>Clupei</taxon>
        <taxon>Clupeiformes</taxon>
        <taxon>Clupeoidei</taxon>
        <taxon>Clupeidae</taxon>
        <taxon>Clupea</taxon>
    </lineage>
</organism>
<reference evidence="12" key="1">
    <citation type="submission" date="2025-08" db="UniProtKB">
        <authorList>
            <consortium name="RefSeq"/>
        </authorList>
    </citation>
    <scope>IDENTIFICATION</scope>
</reference>
<evidence type="ECO:0000256" key="7">
    <source>
        <dbReference type="ARBA" id="ARBA00022840"/>
    </source>
</evidence>
<dbReference type="PANTHER" id="PTHR22984">
    <property type="entry name" value="SERINE/THREONINE-PROTEIN KINASE PIM"/>
    <property type="match status" value="1"/>
</dbReference>
<evidence type="ECO:0000256" key="8">
    <source>
        <dbReference type="ARBA" id="ARBA00047899"/>
    </source>
</evidence>
<evidence type="ECO:0000256" key="6">
    <source>
        <dbReference type="ARBA" id="ARBA00022777"/>
    </source>
</evidence>
<evidence type="ECO:0000313" key="12">
    <source>
        <dbReference type="RefSeq" id="XP_042564972.1"/>
    </source>
</evidence>
<dbReference type="PROSITE" id="PS00108">
    <property type="entry name" value="PROTEIN_KINASE_ST"/>
    <property type="match status" value="1"/>
</dbReference>
<accession>A0A8M1KM76</accession>
<comment type="similarity">
    <text evidence="1">Belongs to the protein kinase superfamily. CAMK Ser/Thr protein kinase family. PIM subfamily.</text>
</comment>
<keyword evidence="4" id="KW-0808">Transferase</keyword>
<comment type="catalytic activity">
    <reaction evidence="8">
        <text>L-threonyl-[protein] + ATP = O-phospho-L-threonyl-[protein] + ADP + H(+)</text>
        <dbReference type="Rhea" id="RHEA:46608"/>
        <dbReference type="Rhea" id="RHEA-COMP:11060"/>
        <dbReference type="Rhea" id="RHEA-COMP:11605"/>
        <dbReference type="ChEBI" id="CHEBI:15378"/>
        <dbReference type="ChEBI" id="CHEBI:30013"/>
        <dbReference type="ChEBI" id="CHEBI:30616"/>
        <dbReference type="ChEBI" id="CHEBI:61977"/>
        <dbReference type="ChEBI" id="CHEBI:456216"/>
        <dbReference type="EC" id="2.7.11.1"/>
    </reaction>
</comment>
<dbReference type="EC" id="2.7.11.1" evidence="2"/>
<evidence type="ECO:0000256" key="2">
    <source>
        <dbReference type="ARBA" id="ARBA00012513"/>
    </source>
</evidence>
<keyword evidence="7" id="KW-0067">ATP-binding</keyword>
<evidence type="ECO:0000256" key="9">
    <source>
        <dbReference type="ARBA" id="ARBA00048679"/>
    </source>
</evidence>
<dbReference type="PANTHER" id="PTHR22984:SF11">
    <property type="entry name" value="AURORA KINASE-RELATED"/>
    <property type="match status" value="1"/>
</dbReference>
<dbReference type="GO" id="GO:0005524">
    <property type="term" value="F:ATP binding"/>
    <property type="evidence" value="ECO:0007669"/>
    <property type="project" value="UniProtKB-KW"/>
</dbReference>
<dbReference type="InterPro" id="IPR008271">
    <property type="entry name" value="Ser/Thr_kinase_AS"/>
</dbReference>
<gene>
    <name evidence="12" type="primary">LOC122133260</name>
</gene>
<dbReference type="InterPro" id="IPR000719">
    <property type="entry name" value="Prot_kinase_dom"/>
</dbReference>
<dbReference type="GO" id="GO:0043066">
    <property type="term" value="P:negative regulation of apoptotic process"/>
    <property type="evidence" value="ECO:0007669"/>
    <property type="project" value="TreeGrafter"/>
</dbReference>
<dbReference type="GO" id="GO:0005737">
    <property type="term" value="C:cytoplasm"/>
    <property type="evidence" value="ECO:0007669"/>
    <property type="project" value="TreeGrafter"/>
</dbReference>
<dbReference type="GO" id="GO:0007346">
    <property type="term" value="P:regulation of mitotic cell cycle"/>
    <property type="evidence" value="ECO:0007669"/>
    <property type="project" value="TreeGrafter"/>
</dbReference>
<evidence type="ECO:0000256" key="4">
    <source>
        <dbReference type="ARBA" id="ARBA00022679"/>
    </source>
</evidence>
<protein>
    <recommendedName>
        <fullName evidence="2">non-specific serine/threonine protein kinase</fullName>
        <ecNumber evidence="2">2.7.11.1</ecNumber>
    </recommendedName>
</protein>
<keyword evidence="11" id="KW-1185">Reference proteome</keyword>
<dbReference type="Pfam" id="PF00069">
    <property type="entry name" value="Pkinase"/>
    <property type="match status" value="1"/>
</dbReference>
<evidence type="ECO:0000259" key="10">
    <source>
        <dbReference type="PROSITE" id="PS50011"/>
    </source>
</evidence>
<sequence length="180" mass="20798">MTLVSQPSASLNILKLLDWFEEPFRYVLVLERPSPCLDLFDFCDKYGGRLTEMQARQIVSQIVEALIQCRDRGVFHRDVKPENVLVNLNDWTVKLIDFGCGDLLKESYYNFSGTRKYFPPEWFSHKRYQASPTTTWSLGVLLFELVCGDLPFEGEEEIIFKQPLFVEGLSKGKGVLKAYI</sequence>
<proteinExistence type="inferred from homology"/>
<dbReference type="KEGG" id="char:122133260"/>
<dbReference type="RefSeq" id="XP_042564972.1">
    <property type="nucleotide sequence ID" value="XM_042709038.1"/>
</dbReference>
<feature type="domain" description="Protein kinase" evidence="10">
    <location>
        <begin position="1"/>
        <end position="180"/>
    </location>
</feature>
<dbReference type="Proteomes" id="UP000515152">
    <property type="component" value="Chromosome 11"/>
</dbReference>
<dbReference type="PROSITE" id="PS50011">
    <property type="entry name" value="PROTEIN_KINASE_DOM"/>
    <property type="match status" value="1"/>
</dbReference>
<evidence type="ECO:0000256" key="1">
    <source>
        <dbReference type="ARBA" id="ARBA00005505"/>
    </source>
</evidence>